<dbReference type="EMBL" id="MPJW01000089">
    <property type="protein sequence ID" value="OLU41278.1"/>
    <property type="molecule type" value="Genomic_DNA"/>
</dbReference>
<dbReference type="Proteomes" id="UP000186341">
    <property type="component" value="Unassembled WGS sequence"/>
</dbReference>
<dbReference type="RefSeq" id="WP_075818446.1">
    <property type="nucleotide sequence ID" value="NZ_CAPNHH010000042.1"/>
</dbReference>
<reference evidence="2 3" key="1">
    <citation type="submission" date="2016-11" db="EMBL/GenBank/DDBJ databases">
        <title>Description of two novel members of the family Erysipelotrichaceae: Ileibacterium lipovorans gen. nov., sp. nov. and Dubosiella newyorkensis, gen. nov., sp. nov.</title>
        <authorList>
            <person name="Cox L.M."/>
            <person name="Sohn J."/>
            <person name="Tyrrell K.L."/>
            <person name="Citron D.M."/>
            <person name="Lawson P.A."/>
            <person name="Patel N.B."/>
            <person name="Iizumi T."/>
            <person name="Perez-Perez G.I."/>
            <person name="Goldstein E.J."/>
            <person name="Blaser M.J."/>
        </authorList>
    </citation>
    <scope>NUCLEOTIDE SEQUENCE [LARGE SCALE GENOMIC DNA]</scope>
    <source>
        <strain evidence="2 3">NYU-BL-A3</strain>
    </source>
</reference>
<sequence>MQKVVTAQPTRKGRMKMLDKKSNSDYRKSPNMKFFLRVVANTEIYRPEEEKEAVRSHLRKNGYRALID</sequence>
<dbReference type="GeneID" id="82202310"/>
<organism evidence="2 3">
    <name type="scientific">Ileibacterium valens</name>
    <dbReference type="NCBI Taxonomy" id="1862668"/>
    <lineage>
        <taxon>Bacteria</taxon>
        <taxon>Bacillati</taxon>
        <taxon>Bacillota</taxon>
        <taxon>Erysipelotrichia</taxon>
        <taxon>Erysipelotrichales</taxon>
        <taxon>Erysipelotrichaceae</taxon>
        <taxon>Ileibacterium</taxon>
    </lineage>
</organism>
<evidence type="ECO:0000313" key="2">
    <source>
        <dbReference type="EMBL" id="OLU41278.1"/>
    </source>
</evidence>
<feature type="compositionally biased region" description="Basic and acidic residues" evidence="1">
    <location>
        <begin position="16"/>
        <end position="25"/>
    </location>
</feature>
<name>A0A1U7NHI8_9FIRM</name>
<accession>A0A1U7NHI8</accession>
<evidence type="ECO:0000313" key="3">
    <source>
        <dbReference type="Proteomes" id="UP000186341"/>
    </source>
</evidence>
<proteinExistence type="predicted"/>
<protein>
    <submittedName>
        <fullName evidence="2">Uncharacterized protein</fullName>
    </submittedName>
</protein>
<gene>
    <name evidence="2" type="ORF">BO222_03630</name>
</gene>
<dbReference type="AlphaFoldDB" id="A0A1U7NHI8"/>
<feature type="region of interest" description="Disordered" evidence="1">
    <location>
        <begin position="1"/>
        <end position="25"/>
    </location>
</feature>
<comment type="caution">
    <text evidence="2">The sequence shown here is derived from an EMBL/GenBank/DDBJ whole genome shotgun (WGS) entry which is preliminary data.</text>
</comment>
<keyword evidence="3" id="KW-1185">Reference proteome</keyword>
<evidence type="ECO:0000256" key="1">
    <source>
        <dbReference type="SAM" id="MobiDB-lite"/>
    </source>
</evidence>